<dbReference type="Proteomes" id="UP000669179">
    <property type="component" value="Unassembled WGS sequence"/>
</dbReference>
<dbReference type="EMBL" id="JAGEOJ010000022">
    <property type="protein sequence ID" value="MBO2453803.1"/>
    <property type="molecule type" value="Genomic_DNA"/>
</dbReference>
<keyword evidence="3" id="KW-1185">Reference proteome</keyword>
<evidence type="ECO:0000313" key="3">
    <source>
        <dbReference type="Proteomes" id="UP000669179"/>
    </source>
</evidence>
<protein>
    <submittedName>
        <fullName evidence="2">Uncharacterized protein</fullName>
    </submittedName>
</protein>
<evidence type="ECO:0000313" key="2">
    <source>
        <dbReference type="EMBL" id="MBO2453803.1"/>
    </source>
</evidence>
<comment type="caution">
    <text evidence="2">The sequence shown here is derived from an EMBL/GenBank/DDBJ whole genome shotgun (WGS) entry which is preliminary data.</text>
</comment>
<name>A0A939T860_9ACTN</name>
<dbReference type="RefSeq" id="WP_208261821.1">
    <property type="nucleotide sequence ID" value="NZ_JAGEOJ010000022.1"/>
</dbReference>
<proteinExistence type="predicted"/>
<organism evidence="2 3">
    <name type="scientific">Actinomadura barringtoniae</name>
    <dbReference type="NCBI Taxonomy" id="1427535"/>
    <lineage>
        <taxon>Bacteria</taxon>
        <taxon>Bacillati</taxon>
        <taxon>Actinomycetota</taxon>
        <taxon>Actinomycetes</taxon>
        <taxon>Streptosporangiales</taxon>
        <taxon>Thermomonosporaceae</taxon>
        <taxon>Actinomadura</taxon>
    </lineage>
</organism>
<dbReference type="AlphaFoldDB" id="A0A939T860"/>
<sequence length="130" mass="14282">MTSVTFRDESPGGRATESFTVPGLPGELTVRELIRIRVREEVALHNAKPARRFHGLVQPDGAEADRDGYLLKEARKIDWESQAAVAERAFVANGFVMLVGDVQVEELDELVDLNGDPELVFIRLVPLAGG</sequence>
<feature type="compositionally biased region" description="Basic and acidic residues" evidence="1">
    <location>
        <begin position="1"/>
        <end position="11"/>
    </location>
</feature>
<reference evidence="2" key="1">
    <citation type="submission" date="2021-03" db="EMBL/GenBank/DDBJ databases">
        <authorList>
            <person name="Kanchanasin P."/>
            <person name="Saeng-In P."/>
            <person name="Phongsopitanun W."/>
            <person name="Yuki M."/>
            <person name="Kudo T."/>
            <person name="Ohkuma M."/>
            <person name="Tanasupawat S."/>
        </authorList>
    </citation>
    <scope>NUCLEOTIDE SEQUENCE</scope>
    <source>
        <strain evidence="2">GKU 128</strain>
    </source>
</reference>
<gene>
    <name evidence="2" type="ORF">J4573_42405</name>
</gene>
<feature type="region of interest" description="Disordered" evidence="1">
    <location>
        <begin position="1"/>
        <end position="20"/>
    </location>
</feature>
<evidence type="ECO:0000256" key="1">
    <source>
        <dbReference type="SAM" id="MobiDB-lite"/>
    </source>
</evidence>
<accession>A0A939T860</accession>